<evidence type="ECO:0000256" key="11">
    <source>
        <dbReference type="ARBA" id="ARBA00022840"/>
    </source>
</evidence>
<dbReference type="SMART" id="SM00044">
    <property type="entry name" value="CYCc"/>
    <property type="match status" value="2"/>
</dbReference>
<feature type="transmembrane region" description="Helical" evidence="25">
    <location>
        <begin position="731"/>
        <end position="755"/>
    </location>
</feature>
<feature type="transmembrane region" description="Helical" evidence="25">
    <location>
        <begin position="691"/>
        <end position="710"/>
    </location>
</feature>
<keyword evidence="7 25" id="KW-0812">Transmembrane</keyword>
<keyword evidence="6" id="KW-1003">Cell membrane</keyword>
<dbReference type="Gene3D" id="3.30.70.1230">
    <property type="entry name" value="Nucleotide cyclase"/>
    <property type="match status" value="2"/>
</dbReference>
<dbReference type="GO" id="GO:0046872">
    <property type="term" value="F:metal ion binding"/>
    <property type="evidence" value="ECO:0007669"/>
    <property type="project" value="UniProtKB-KW"/>
</dbReference>
<evidence type="ECO:0000256" key="10">
    <source>
        <dbReference type="ARBA" id="ARBA00022741"/>
    </source>
</evidence>
<feature type="domain" description="Guanylate cyclase" evidence="26">
    <location>
        <begin position="899"/>
        <end position="1038"/>
    </location>
</feature>
<dbReference type="GO" id="GO:0004016">
    <property type="term" value="F:adenylate cyclase activity"/>
    <property type="evidence" value="ECO:0007669"/>
    <property type="project" value="UniProtKB-EC"/>
</dbReference>
<dbReference type="FunFam" id="3.30.70.1230:FF:000014">
    <property type="entry name" value="adenylate cyclase type 9"/>
    <property type="match status" value="1"/>
</dbReference>
<keyword evidence="13 25" id="KW-1133">Transmembrane helix</keyword>
<evidence type="ECO:0000313" key="27">
    <source>
        <dbReference type="EMBL" id="CAB3989502.1"/>
    </source>
</evidence>
<evidence type="ECO:0000256" key="7">
    <source>
        <dbReference type="ARBA" id="ARBA00022692"/>
    </source>
</evidence>
<keyword evidence="12" id="KW-0460">Magnesium</keyword>
<feature type="compositionally biased region" description="Basic and acidic residues" evidence="24">
    <location>
        <begin position="14"/>
        <end position="23"/>
    </location>
</feature>
<keyword evidence="18 23" id="KW-0456">Lyase</keyword>
<feature type="transmembrane region" description="Helical" evidence="25">
    <location>
        <begin position="822"/>
        <end position="839"/>
    </location>
</feature>
<feature type="region of interest" description="Disordered" evidence="24">
    <location>
        <begin position="526"/>
        <end position="556"/>
    </location>
</feature>
<comment type="cofactor">
    <cofactor evidence="2">
        <name>Mn(2+)</name>
        <dbReference type="ChEBI" id="CHEBI:29035"/>
    </cofactor>
</comment>
<evidence type="ECO:0000256" key="25">
    <source>
        <dbReference type="SAM" id="Phobius"/>
    </source>
</evidence>
<sequence>MDITAGEYGNHSRASSEADSRNPETRLKSFNALVKKDRSFSQVDTRNNKGCVPLYFERASSAWWYPKFDSSILEKEYQEFSFVNNRRAVVKILIYLLIAALIWMIYFGATQEDDNRQPVLIAIACFGAVFFVSLAFVQSSLYRHIPCIASLFLAMLIITVDLLFFVRSVEEFSGAAHFAMCASFILIIYTMLHSIPLFVSMIILALFSIVHEILYGYELGLNERSGKIVCTAVLHLVVHIIAIQISFMAQVRDRSTFWKFGQRLIAKREAEIEKSAKDSMIRSVMPETIAEEILIANFMKKELTFRPFKMHRMDDVSILFADIVGFTQMSSNKTAEQLVGLLSDLFGRFDQLTYEHQCEKISTLGDAYYCVAGCPEPISEHAFCCVDMGLAMVKTIKEFDEENNEQVGMRVGIHTGTVLCGIIGNKRFKFDVWSNDVTLANKMETAGVPGKVHITQATKDFLDDIYIYEDGHGSTRHVALEGITTYLILGKKRKHEKKGSSRHHKSEGKPDESFKKVSIRIDKNAVMSSNGPSSSLSVQVPPENKSPRGSLKRQSEEILDSDILNSSYTSEDEYGLYNGRRPSQALGGTINEALARFRLRTSNDRELVALIKDNENSFANPPLVTGSLWFRDRSLEKSYHEEGQDTTLLSPTVTTFASPKVNFLFDVFISNLVYVYVVILCFVMLVDDISIANYITLALTFLLEIFFLIFNMSRAYPQHMKFFAAFSKLPGWLSSHISGTVLMCLPVLTVMLNFTVCGKDIGNDFVTFSANVMIVTFIHFCNFTQLTSILKSALVALLAILFIIITTTVSDCDNVEAKLQQDMIPTLILLTILIFILNYRNDIGVRMNFLVDAEAAKDKKEAKMNKAQADWLLESIIPKHVIAELQEEKLYSRNYENVGVIFASIVNFGDFYEENFEGGKECIRVLNELVGDFDDLLQRLEFSEVEKIKTVNGSTFMAASGLNNSQGNGKGKNHLKQLIEFALAMMQEISNFNDHMLGFKFILRVGFNAGPVTAGVIGTNKLFYDIWGDTVNIASRMDSTGVDGRVQVSEASKNLLEEFFAFEERGEIPVKGKGTIKTFLLVGPVDDKIDVEIED</sequence>
<evidence type="ECO:0000256" key="14">
    <source>
        <dbReference type="ARBA" id="ARBA00022998"/>
    </source>
</evidence>
<dbReference type="EC" id="4.6.1.1" evidence="5"/>
<gene>
    <name evidence="27" type="ORF">PACLA_8A080542</name>
</gene>
<evidence type="ECO:0000256" key="12">
    <source>
        <dbReference type="ARBA" id="ARBA00022842"/>
    </source>
</evidence>
<keyword evidence="28" id="KW-1185">Reference proteome</keyword>
<evidence type="ECO:0000256" key="19">
    <source>
        <dbReference type="ARBA" id="ARBA00070496"/>
    </source>
</evidence>
<evidence type="ECO:0000256" key="5">
    <source>
        <dbReference type="ARBA" id="ARBA00012201"/>
    </source>
</evidence>
<evidence type="ECO:0000259" key="26">
    <source>
        <dbReference type="PROSITE" id="PS50125"/>
    </source>
</evidence>
<dbReference type="GO" id="GO:0005524">
    <property type="term" value="F:ATP binding"/>
    <property type="evidence" value="ECO:0007669"/>
    <property type="project" value="UniProtKB-KW"/>
</dbReference>
<dbReference type="InterPro" id="IPR029787">
    <property type="entry name" value="Nucleotide_cyclase"/>
</dbReference>
<evidence type="ECO:0000256" key="4">
    <source>
        <dbReference type="ARBA" id="ARBA00004651"/>
    </source>
</evidence>
<evidence type="ECO:0000256" key="9">
    <source>
        <dbReference type="ARBA" id="ARBA00022737"/>
    </source>
</evidence>
<evidence type="ECO:0000256" key="24">
    <source>
        <dbReference type="SAM" id="MobiDB-lite"/>
    </source>
</evidence>
<feature type="transmembrane region" description="Helical" evidence="25">
    <location>
        <begin position="119"/>
        <end position="137"/>
    </location>
</feature>
<feature type="region of interest" description="Disordered" evidence="24">
    <location>
        <begin position="1"/>
        <end position="23"/>
    </location>
</feature>
<dbReference type="PROSITE" id="PS00452">
    <property type="entry name" value="GUANYLATE_CYCLASE_1"/>
    <property type="match status" value="2"/>
</dbReference>
<dbReference type="Pfam" id="PF00211">
    <property type="entry name" value="Guanylate_cyc"/>
    <property type="match status" value="2"/>
</dbReference>
<accession>A0A7D9HPB5</accession>
<keyword evidence="17" id="KW-0464">Manganese</keyword>
<organism evidence="27 28">
    <name type="scientific">Paramuricea clavata</name>
    <name type="common">Red gorgonian</name>
    <name type="synonym">Violescent sea-whip</name>
    <dbReference type="NCBI Taxonomy" id="317549"/>
    <lineage>
        <taxon>Eukaryota</taxon>
        <taxon>Metazoa</taxon>
        <taxon>Cnidaria</taxon>
        <taxon>Anthozoa</taxon>
        <taxon>Octocorallia</taxon>
        <taxon>Malacalcyonacea</taxon>
        <taxon>Plexauridae</taxon>
        <taxon>Paramuricea</taxon>
    </lineage>
</organism>
<feature type="compositionally biased region" description="Basic residues" evidence="24">
    <location>
        <begin position="494"/>
        <end position="506"/>
    </location>
</feature>
<evidence type="ECO:0000256" key="22">
    <source>
        <dbReference type="ARBA" id="ARBA00081427"/>
    </source>
</evidence>
<evidence type="ECO:0000256" key="21">
    <source>
        <dbReference type="ARBA" id="ARBA00081232"/>
    </source>
</evidence>
<feature type="transmembrane region" description="Helical" evidence="25">
    <location>
        <begin position="226"/>
        <end position="249"/>
    </location>
</feature>
<keyword evidence="16" id="KW-0325">Glycoprotein</keyword>
<comment type="similarity">
    <text evidence="23">Belongs to the adenylyl cyclase class-4/guanylyl cyclase family.</text>
</comment>
<feature type="region of interest" description="Disordered" evidence="24">
    <location>
        <begin position="494"/>
        <end position="514"/>
    </location>
</feature>
<comment type="cofactor">
    <cofactor evidence="3">
        <name>Mg(2+)</name>
        <dbReference type="ChEBI" id="CHEBI:18420"/>
    </cofactor>
</comment>
<dbReference type="GO" id="GO:0006171">
    <property type="term" value="P:cAMP biosynthetic process"/>
    <property type="evidence" value="ECO:0007669"/>
    <property type="project" value="UniProtKB-KW"/>
</dbReference>
<keyword evidence="10" id="KW-0547">Nucleotide-binding</keyword>
<dbReference type="EMBL" id="CACRXK020001498">
    <property type="protein sequence ID" value="CAB3989502.1"/>
    <property type="molecule type" value="Genomic_DNA"/>
</dbReference>
<comment type="caution">
    <text evidence="27">The sequence shown here is derived from an EMBL/GenBank/DDBJ whole genome shotgun (WGS) entry which is preliminary data.</text>
</comment>
<feature type="compositionally biased region" description="Polar residues" evidence="24">
    <location>
        <begin position="526"/>
        <end position="538"/>
    </location>
</feature>
<dbReference type="PANTHER" id="PTHR45627">
    <property type="entry name" value="ADENYLATE CYCLASE TYPE 1"/>
    <property type="match status" value="1"/>
</dbReference>
<feature type="transmembrane region" description="Helical" evidence="25">
    <location>
        <begin position="663"/>
        <end position="685"/>
    </location>
</feature>
<evidence type="ECO:0000256" key="18">
    <source>
        <dbReference type="ARBA" id="ARBA00023239"/>
    </source>
</evidence>
<dbReference type="InterPro" id="IPR018297">
    <property type="entry name" value="A/G_cyclase_CS"/>
</dbReference>
<dbReference type="SUPFAM" id="SSF55073">
    <property type="entry name" value="Nucleotide cyclase"/>
    <property type="match status" value="2"/>
</dbReference>
<protein>
    <recommendedName>
        <fullName evidence="19">Adenylate cyclase type 9</fullName>
        <ecNumber evidence="5">4.6.1.1</ecNumber>
    </recommendedName>
    <alternativeName>
        <fullName evidence="22">ATP pyrophosphate-lyase 9</fullName>
    </alternativeName>
    <alternativeName>
        <fullName evidence="20">Adenylate cyclase type IX</fullName>
    </alternativeName>
    <alternativeName>
        <fullName evidence="21">Adenylyl cyclase 9</fullName>
    </alternativeName>
</protein>
<keyword evidence="8" id="KW-0479">Metal-binding</keyword>
<evidence type="ECO:0000256" key="16">
    <source>
        <dbReference type="ARBA" id="ARBA00023180"/>
    </source>
</evidence>
<evidence type="ECO:0000256" key="20">
    <source>
        <dbReference type="ARBA" id="ARBA00081225"/>
    </source>
</evidence>
<evidence type="ECO:0000256" key="6">
    <source>
        <dbReference type="ARBA" id="ARBA00022475"/>
    </source>
</evidence>
<dbReference type="Proteomes" id="UP001152795">
    <property type="component" value="Unassembled WGS sequence"/>
</dbReference>
<dbReference type="PROSITE" id="PS50125">
    <property type="entry name" value="GUANYLATE_CYCLASE_2"/>
    <property type="match status" value="2"/>
</dbReference>
<feature type="transmembrane region" description="Helical" evidence="25">
    <location>
        <begin position="793"/>
        <end position="810"/>
    </location>
</feature>
<dbReference type="GO" id="GO:0007189">
    <property type="term" value="P:adenylate cyclase-activating G protein-coupled receptor signaling pathway"/>
    <property type="evidence" value="ECO:0007669"/>
    <property type="project" value="TreeGrafter"/>
</dbReference>
<dbReference type="PANTHER" id="PTHR45627:SF8">
    <property type="entry name" value="ADENYLATE CYCLASE TYPE 9"/>
    <property type="match status" value="1"/>
</dbReference>
<feature type="transmembrane region" description="Helical" evidence="25">
    <location>
        <begin position="144"/>
        <end position="166"/>
    </location>
</feature>
<dbReference type="GO" id="GO:0005886">
    <property type="term" value="C:plasma membrane"/>
    <property type="evidence" value="ECO:0007669"/>
    <property type="project" value="UniProtKB-SubCell"/>
</dbReference>
<dbReference type="FunFam" id="3.30.70.1230:FF:000008">
    <property type="entry name" value="Adenylate cyclase type 9"/>
    <property type="match status" value="1"/>
</dbReference>
<evidence type="ECO:0000256" key="15">
    <source>
        <dbReference type="ARBA" id="ARBA00023136"/>
    </source>
</evidence>
<feature type="transmembrane region" description="Helical" evidence="25">
    <location>
        <begin position="88"/>
        <end position="107"/>
    </location>
</feature>
<comment type="subcellular location">
    <subcellularLocation>
        <location evidence="4">Cell membrane</location>
        <topology evidence="4">Multi-pass membrane protein</topology>
    </subcellularLocation>
</comment>
<proteinExistence type="inferred from homology"/>
<evidence type="ECO:0000256" key="3">
    <source>
        <dbReference type="ARBA" id="ARBA00001946"/>
    </source>
</evidence>
<dbReference type="GO" id="GO:0035556">
    <property type="term" value="P:intracellular signal transduction"/>
    <property type="evidence" value="ECO:0007669"/>
    <property type="project" value="InterPro"/>
</dbReference>
<dbReference type="CDD" id="cd07302">
    <property type="entry name" value="CHD"/>
    <property type="match status" value="2"/>
</dbReference>
<evidence type="ECO:0000256" key="23">
    <source>
        <dbReference type="RuleBase" id="RU000405"/>
    </source>
</evidence>
<evidence type="ECO:0000256" key="2">
    <source>
        <dbReference type="ARBA" id="ARBA00001936"/>
    </source>
</evidence>
<comment type="catalytic activity">
    <reaction evidence="1">
        <text>ATP = 3',5'-cyclic AMP + diphosphate</text>
        <dbReference type="Rhea" id="RHEA:15389"/>
        <dbReference type="ChEBI" id="CHEBI:30616"/>
        <dbReference type="ChEBI" id="CHEBI:33019"/>
        <dbReference type="ChEBI" id="CHEBI:58165"/>
        <dbReference type="EC" id="4.6.1.1"/>
    </reaction>
</comment>
<evidence type="ECO:0000256" key="17">
    <source>
        <dbReference type="ARBA" id="ARBA00023211"/>
    </source>
</evidence>
<evidence type="ECO:0000256" key="8">
    <source>
        <dbReference type="ARBA" id="ARBA00022723"/>
    </source>
</evidence>
<keyword evidence="14" id="KW-0115">cAMP biosynthesis</keyword>
<evidence type="ECO:0000313" key="28">
    <source>
        <dbReference type="Proteomes" id="UP001152795"/>
    </source>
</evidence>
<dbReference type="InterPro" id="IPR001054">
    <property type="entry name" value="A/G_cyclase"/>
</dbReference>
<keyword evidence="9" id="KW-0677">Repeat</keyword>
<feature type="domain" description="Guanylate cyclase" evidence="26">
    <location>
        <begin position="317"/>
        <end position="444"/>
    </location>
</feature>
<keyword evidence="11" id="KW-0067">ATP-binding</keyword>
<evidence type="ECO:0000256" key="1">
    <source>
        <dbReference type="ARBA" id="ARBA00001593"/>
    </source>
</evidence>
<evidence type="ECO:0000256" key="13">
    <source>
        <dbReference type="ARBA" id="ARBA00022989"/>
    </source>
</evidence>
<keyword evidence="15 25" id="KW-0472">Membrane</keyword>
<dbReference type="AlphaFoldDB" id="A0A7D9HPB5"/>
<reference evidence="27" key="1">
    <citation type="submission" date="2020-04" db="EMBL/GenBank/DDBJ databases">
        <authorList>
            <person name="Alioto T."/>
            <person name="Alioto T."/>
            <person name="Gomez Garrido J."/>
        </authorList>
    </citation>
    <scope>NUCLEOTIDE SEQUENCE</scope>
    <source>
        <strain evidence="27">A484AB</strain>
    </source>
</reference>
<name>A0A7D9HPB5_PARCT</name>
<dbReference type="OrthoDB" id="10035433at2759"/>